<reference evidence="1 2" key="1">
    <citation type="submission" date="2021-08" db="EMBL/GenBank/DDBJ databases">
        <authorList>
            <person name="Peeters C."/>
        </authorList>
    </citation>
    <scope>NUCLEOTIDE SEQUENCE [LARGE SCALE GENOMIC DNA]</scope>
    <source>
        <strain evidence="1 2">LMG 23992</strain>
    </source>
</reference>
<accession>A0ABM8WU17</accession>
<dbReference type="InterPro" id="IPR036291">
    <property type="entry name" value="NAD(P)-bd_dom_sf"/>
</dbReference>
<sequence>MEAIAIGRDTIGRMVEAQDIARVVTFLASPLSIAINGDAIEIGGGSPGIIRY</sequence>
<dbReference type="EMBL" id="CAJZAI010000003">
    <property type="protein sequence ID" value="CAG9170966.1"/>
    <property type="molecule type" value="Genomic_DNA"/>
</dbReference>
<keyword evidence="2" id="KW-1185">Reference proteome</keyword>
<organism evidence="1 2">
    <name type="scientific">Cupriavidus laharis</name>
    <dbReference type="NCBI Taxonomy" id="151654"/>
    <lineage>
        <taxon>Bacteria</taxon>
        <taxon>Pseudomonadati</taxon>
        <taxon>Pseudomonadota</taxon>
        <taxon>Betaproteobacteria</taxon>
        <taxon>Burkholderiales</taxon>
        <taxon>Burkholderiaceae</taxon>
        <taxon>Cupriavidus</taxon>
    </lineage>
</organism>
<evidence type="ECO:0008006" key="3">
    <source>
        <dbReference type="Google" id="ProtNLM"/>
    </source>
</evidence>
<evidence type="ECO:0000313" key="1">
    <source>
        <dbReference type="EMBL" id="CAG9170966.1"/>
    </source>
</evidence>
<dbReference type="SUPFAM" id="SSF51735">
    <property type="entry name" value="NAD(P)-binding Rossmann-fold domains"/>
    <property type="match status" value="1"/>
</dbReference>
<name>A0ABM8WU17_9BURK</name>
<protein>
    <recommendedName>
        <fullName evidence="3">SDR family oxidoreductase</fullName>
    </recommendedName>
</protein>
<dbReference type="Proteomes" id="UP000727654">
    <property type="component" value="Unassembled WGS sequence"/>
</dbReference>
<dbReference type="RefSeq" id="WP_224079528.1">
    <property type="nucleotide sequence ID" value="NZ_CAJZAI010000003.1"/>
</dbReference>
<dbReference type="Gene3D" id="3.40.50.720">
    <property type="entry name" value="NAD(P)-binding Rossmann-like Domain"/>
    <property type="match status" value="1"/>
</dbReference>
<gene>
    <name evidence="1" type="ORF">LMG23992_01893</name>
</gene>
<evidence type="ECO:0000313" key="2">
    <source>
        <dbReference type="Proteomes" id="UP000727654"/>
    </source>
</evidence>
<comment type="caution">
    <text evidence="1">The sequence shown here is derived from an EMBL/GenBank/DDBJ whole genome shotgun (WGS) entry which is preliminary data.</text>
</comment>
<proteinExistence type="predicted"/>